<dbReference type="InterPro" id="IPR006224">
    <property type="entry name" value="PsdUridine_synth_RluA-like_CS"/>
</dbReference>
<dbReference type="Gene3D" id="3.30.2350.10">
    <property type="entry name" value="Pseudouridine synthase"/>
    <property type="match status" value="1"/>
</dbReference>
<dbReference type="CDD" id="cd02869">
    <property type="entry name" value="PseudoU_synth_RluA_like"/>
    <property type="match status" value="1"/>
</dbReference>
<name>A0A160TB60_9ZZZZ</name>
<evidence type="ECO:0000313" key="2">
    <source>
        <dbReference type="EMBL" id="CUS40124.1"/>
    </source>
</evidence>
<accession>A0A160TB60</accession>
<dbReference type="EMBL" id="CZQC01000004">
    <property type="protein sequence ID" value="CUS40124.1"/>
    <property type="molecule type" value="Genomic_DNA"/>
</dbReference>
<keyword evidence="2" id="KW-0456">Lyase</keyword>
<dbReference type="InterPro" id="IPR020103">
    <property type="entry name" value="PsdUridine_synth_cat_dom_sf"/>
</dbReference>
<dbReference type="PANTHER" id="PTHR21600:SF89">
    <property type="entry name" value="RIBOSOMAL LARGE SUBUNIT PSEUDOURIDINE SYNTHASE A"/>
    <property type="match status" value="1"/>
</dbReference>
<evidence type="ECO:0000259" key="1">
    <source>
        <dbReference type="Pfam" id="PF00849"/>
    </source>
</evidence>
<feature type="domain" description="Pseudouridine synthase RsuA/RluA-like" evidence="1">
    <location>
        <begin position="9"/>
        <end position="154"/>
    </location>
</feature>
<dbReference type="GO" id="GO:0009982">
    <property type="term" value="F:pseudouridine synthase activity"/>
    <property type="evidence" value="ECO:0007669"/>
    <property type="project" value="InterPro"/>
</dbReference>
<protein>
    <submittedName>
        <fullName evidence="2">Ribosomal large subunit pseudouridine synthase A</fullName>
        <ecNumber evidence="2">4.2.1.70</ecNumber>
    </submittedName>
</protein>
<dbReference type="GO" id="GO:0004730">
    <property type="term" value="F:pseudouridylate synthase activity"/>
    <property type="evidence" value="ECO:0007669"/>
    <property type="project" value="UniProtKB-EC"/>
</dbReference>
<sequence>MNLLHIDDDIIIINKQSGLLSVPGRYIKDSAVSRLAERYGDILVIHRLDQDTSGILVFARNKAALTGVQQQFEKQTTRKVYEAVVLGRVKGNMGCINMPIIVDWPNRPLQMISHTDGRYALTRWNKMAEEDGNTRIELHPKTGRSHQLRLHMQQIGHPIVGDTLYAGAGAELEPRLKLHARELDFRHPVSGELFEIVCQPDF</sequence>
<dbReference type="AlphaFoldDB" id="A0A160TB60"/>
<dbReference type="GO" id="GO:0003723">
    <property type="term" value="F:RNA binding"/>
    <property type="evidence" value="ECO:0007669"/>
    <property type="project" value="InterPro"/>
</dbReference>
<dbReference type="InterPro" id="IPR006145">
    <property type="entry name" value="PsdUridine_synth_RsuA/RluA"/>
</dbReference>
<dbReference type="GO" id="GO:0000455">
    <property type="term" value="P:enzyme-directed rRNA pseudouridine synthesis"/>
    <property type="evidence" value="ECO:0007669"/>
    <property type="project" value="TreeGrafter"/>
</dbReference>
<dbReference type="InterPro" id="IPR050188">
    <property type="entry name" value="RluA_PseudoU_synthase"/>
</dbReference>
<gene>
    <name evidence="2" type="ORF">MGWOODY_Tha278</name>
</gene>
<organism evidence="2">
    <name type="scientific">hydrothermal vent metagenome</name>
    <dbReference type="NCBI Taxonomy" id="652676"/>
    <lineage>
        <taxon>unclassified sequences</taxon>
        <taxon>metagenomes</taxon>
        <taxon>ecological metagenomes</taxon>
    </lineage>
</organism>
<dbReference type="EC" id="4.2.1.70" evidence="2"/>
<dbReference type="PROSITE" id="PS01129">
    <property type="entry name" value="PSI_RLU"/>
    <property type="match status" value="1"/>
</dbReference>
<dbReference type="Pfam" id="PF00849">
    <property type="entry name" value="PseudoU_synth_2"/>
    <property type="match status" value="1"/>
</dbReference>
<reference evidence="2" key="1">
    <citation type="submission" date="2015-10" db="EMBL/GenBank/DDBJ databases">
        <authorList>
            <person name="Gilbert D.G."/>
        </authorList>
    </citation>
    <scope>NUCLEOTIDE SEQUENCE</scope>
</reference>
<dbReference type="PANTHER" id="PTHR21600">
    <property type="entry name" value="MITOCHONDRIAL RNA PSEUDOURIDINE SYNTHASE"/>
    <property type="match status" value="1"/>
</dbReference>
<dbReference type="SUPFAM" id="SSF55120">
    <property type="entry name" value="Pseudouridine synthase"/>
    <property type="match status" value="1"/>
</dbReference>
<proteinExistence type="predicted"/>